<proteinExistence type="predicted"/>
<dbReference type="Proteomes" id="UP000240493">
    <property type="component" value="Unassembled WGS sequence"/>
</dbReference>
<organism evidence="1 2">
    <name type="scientific">Trichoderma asperellum (strain ATCC 204424 / CBS 433.97 / NBRC 101777)</name>
    <dbReference type="NCBI Taxonomy" id="1042311"/>
    <lineage>
        <taxon>Eukaryota</taxon>
        <taxon>Fungi</taxon>
        <taxon>Dikarya</taxon>
        <taxon>Ascomycota</taxon>
        <taxon>Pezizomycotina</taxon>
        <taxon>Sordariomycetes</taxon>
        <taxon>Hypocreomycetidae</taxon>
        <taxon>Hypocreales</taxon>
        <taxon>Hypocreaceae</taxon>
        <taxon>Trichoderma</taxon>
    </lineage>
</organism>
<dbReference type="AlphaFoldDB" id="A0A2T3ZDP5"/>
<sequence>MSICDVLKLVATRDWQPAATVLASRVFWMQMLDGDSECARQVPLRPIKAL</sequence>
<protein>
    <submittedName>
        <fullName evidence="1">Uncharacterized protein</fullName>
    </submittedName>
</protein>
<keyword evidence="2" id="KW-1185">Reference proteome</keyword>
<evidence type="ECO:0000313" key="1">
    <source>
        <dbReference type="EMBL" id="PTB42931.1"/>
    </source>
</evidence>
<reference evidence="1 2" key="1">
    <citation type="submission" date="2016-07" db="EMBL/GenBank/DDBJ databases">
        <title>Multiple horizontal gene transfer events from other fungi enriched the ability of initially mycotrophic Trichoderma (Ascomycota) to feed on dead plant biomass.</title>
        <authorList>
            <consortium name="DOE Joint Genome Institute"/>
            <person name="Aerts A."/>
            <person name="Atanasova L."/>
            <person name="Chenthamara K."/>
            <person name="Zhang J."/>
            <person name="Grujic M."/>
            <person name="Henrissat B."/>
            <person name="Kuo A."/>
            <person name="Salamov A."/>
            <person name="Lipzen A."/>
            <person name="Labutti K."/>
            <person name="Barry K."/>
            <person name="Miao Y."/>
            <person name="Rahimi M.J."/>
            <person name="Shen Q."/>
            <person name="Grigoriev I.V."/>
            <person name="Kubicek C.P."/>
            <person name="Druzhinina I.S."/>
        </authorList>
    </citation>
    <scope>NUCLEOTIDE SEQUENCE [LARGE SCALE GENOMIC DNA]</scope>
    <source>
        <strain evidence="1 2">CBS 433.97</strain>
    </source>
</reference>
<evidence type="ECO:0000313" key="2">
    <source>
        <dbReference type="Proteomes" id="UP000240493"/>
    </source>
</evidence>
<accession>A0A2T3ZDP5</accession>
<gene>
    <name evidence="1" type="ORF">M441DRAFT_25048</name>
</gene>
<dbReference type="EMBL" id="KZ679259">
    <property type="protein sequence ID" value="PTB42931.1"/>
    <property type="molecule type" value="Genomic_DNA"/>
</dbReference>
<name>A0A2T3ZDP5_TRIA4</name>